<feature type="transmembrane region" description="Helical" evidence="2">
    <location>
        <begin position="208"/>
        <end position="226"/>
    </location>
</feature>
<feature type="transmembrane region" description="Helical" evidence="2">
    <location>
        <begin position="302"/>
        <end position="321"/>
    </location>
</feature>
<sequence>MPHETLPPMPEATGIGQPTTTSSSRPRIAALDVLRGFALCGILLANVKPIAHMVHTEQVTQAVVTMSPDDAWPGLGLFVDQRFFPIFSLLFGIGFSLLLDSARSRVPRPRVVLVRRLLVLLALGLAHMFLLWRGDVLTIYAVTGLVVLLPSTWLPRWAVAGLAAALIATPLILNSNGIPLVPGLFLLGSALTRYGVVDRIDRSTRVPAALGLVFASAAVPAVWLQLGTPAGDARFNSWFGLAGLLMAGVYVCVLLLLLRTSLRPVLQAAFAPLGRMALTNYLSATLLVLLTARVIGGSPDGWSSATVLLIAGAILLPQWLLSTLWLRRYRQGPLEWLWRWATWTQRPPLRRDAGPHQVTGNTP</sequence>
<feature type="domain" description="DUF418" evidence="3">
    <location>
        <begin position="193"/>
        <end position="344"/>
    </location>
</feature>
<keyword evidence="5" id="KW-1185">Reference proteome</keyword>
<comment type="caution">
    <text evidence="4">The sequence shown here is derived from an EMBL/GenBank/DDBJ whole genome shotgun (WGS) entry which is preliminary data.</text>
</comment>
<dbReference type="RefSeq" id="WP_344941717.1">
    <property type="nucleotide sequence ID" value="NZ_BAAAZR010000008.1"/>
</dbReference>
<dbReference type="InterPro" id="IPR052529">
    <property type="entry name" value="Bact_Transport_Assoc"/>
</dbReference>
<feature type="transmembrane region" description="Helical" evidence="2">
    <location>
        <begin position="179"/>
        <end position="196"/>
    </location>
</feature>
<evidence type="ECO:0000259" key="3">
    <source>
        <dbReference type="Pfam" id="PF04235"/>
    </source>
</evidence>
<dbReference type="PANTHER" id="PTHR30590">
    <property type="entry name" value="INNER MEMBRANE PROTEIN"/>
    <property type="match status" value="1"/>
</dbReference>
<gene>
    <name evidence="4" type="ORF">GCM10022226_39190</name>
</gene>
<dbReference type="Proteomes" id="UP001500888">
    <property type="component" value="Unassembled WGS sequence"/>
</dbReference>
<keyword evidence="2" id="KW-0472">Membrane</keyword>
<accession>A0ABP7IBT9</accession>
<feature type="region of interest" description="Disordered" evidence="1">
    <location>
        <begin position="1"/>
        <end position="23"/>
    </location>
</feature>
<name>A0ABP7IBT9_9ACTN</name>
<feature type="compositionally biased region" description="Pro residues" evidence="1">
    <location>
        <begin position="1"/>
        <end position="10"/>
    </location>
</feature>
<dbReference type="InterPro" id="IPR007349">
    <property type="entry name" value="DUF418"/>
</dbReference>
<organism evidence="4 5">
    <name type="scientific">Sphaerisporangium flaviroseum</name>
    <dbReference type="NCBI Taxonomy" id="509199"/>
    <lineage>
        <taxon>Bacteria</taxon>
        <taxon>Bacillati</taxon>
        <taxon>Actinomycetota</taxon>
        <taxon>Actinomycetes</taxon>
        <taxon>Streptosporangiales</taxon>
        <taxon>Streptosporangiaceae</taxon>
        <taxon>Sphaerisporangium</taxon>
    </lineage>
</organism>
<feature type="transmembrane region" description="Helical" evidence="2">
    <location>
        <begin position="136"/>
        <end position="152"/>
    </location>
</feature>
<evidence type="ECO:0000313" key="5">
    <source>
        <dbReference type="Proteomes" id="UP001500888"/>
    </source>
</evidence>
<evidence type="ECO:0000256" key="2">
    <source>
        <dbReference type="SAM" id="Phobius"/>
    </source>
</evidence>
<feature type="transmembrane region" description="Helical" evidence="2">
    <location>
        <begin position="238"/>
        <end position="258"/>
    </location>
</feature>
<feature type="transmembrane region" description="Helical" evidence="2">
    <location>
        <begin position="278"/>
        <end position="296"/>
    </location>
</feature>
<protein>
    <recommendedName>
        <fullName evidence="3">DUF418 domain-containing protein</fullName>
    </recommendedName>
</protein>
<dbReference type="EMBL" id="BAAAZR010000008">
    <property type="protein sequence ID" value="GAA3814469.1"/>
    <property type="molecule type" value="Genomic_DNA"/>
</dbReference>
<evidence type="ECO:0000313" key="4">
    <source>
        <dbReference type="EMBL" id="GAA3814469.1"/>
    </source>
</evidence>
<evidence type="ECO:0000256" key="1">
    <source>
        <dbReference type="SAM" id="MobiDB-lite"/>
    </source>
</evidence>
<proteinExistence type="predicted"/>
<dbReference type="PANTHER" id="PTHR30590:SF2">
    <property type="entry name" value="INNER MEMBRANE PROTEIN"/>
    <property type="match status" value="1"/>
</dbReference>
<keyword evidence="2" id="KW-0812">Transmembrane</keyword>
<feature type="transmembrane region" description="Helical" evidence="2">
    <location>
        <begin position="82"/>
        <end position="99"/>
    </location>
</feature>
<reference evidence="5" key="1">
    <citation type="journal article" date="2019" name="Int. J. Syst. Evol. Microbiol.">
        <title>The Global Catalogue of Microorganisms (GCM) 10K type strain sequencing project: providing services to taxonomists for standard genome sequencing and annotation.</title>
        <authorList>
            <consortium name="The Broad Institute Genomics Platform"/>
            <consortium name="The Broad Institute Genome Sequencing Center for Infectious Disease"/>
            <person name="Wu L."/>
            <person name="Ma J."/>
        </authorList>
    </citation>
    <scope>NUCLEOTIDE SEQUENCE [LARGE SCALE GENOMIC DNA]</scope>
    <source>
        <strain evidence="5">JCM 16908</strain>
    </source>
</reference>
<feature type="transmembrane region" description="Helical" evidence="2">
    <location>
        <begin position="157"/>
        <end position="173"/>
    </location>
</feature>
<dbReference type="Pfam" id="PF04235">
    <property type="entry name" value="DUF418"/>
    <property type="match status" value="1"/>
</dbReference>
<keyword evidence="2" id="KW-1133">Transmembrane helix</keyword>
<feature type="transmembrane region" description="Helical" evidence="2">
    <location>
        <begin position="111"/>
        <end position="130"/>
    </location>
</feature>